<accession>A0A0F0GDE9</accession>
<dbReference type="AlphaFoldDB" id="A0A0F0GDE9"/>
<dbReference type="Proteomes" id="UP000033393">
    <property type="component" value="Unassembled WGS sequence"/>
</dbReference>
<name>A0A0F0GDE9_LENAE</name>
<dbReference type="EMBL" id="JYJG01000418">
    <property type="protein sequence ID" value="KJK37725.1"/>
    <property type="molecule type" value="Genomic_DNA"/>
</dbReference>
<sequence length="62" mass="6888">MVCEMVRGVLLNWPGEPPKRIPAGTTFIVEEWVGGGWYRGRLPDDPRPTQMHARDLGLPSGS</sequence>
<reference evidence="2 3" key="1">
    <citation type="submission" date="2015-02" db="EMBL/GenBank/DDBJ databases">
        <authorList>
            <person name="Ju K.-S."/>
            <person name="Doroghazi J.R."/>
            <person name="Metcalf W."/>
        </authorList>
    </citation>
    <scope>NUCLEOTIDE SEQUENCE [LARGE SCALE GENOMIC DNA]</scope>
    <source>
        <strain evidence="2 3">NRRL B-16140</strain>
    </source>
</reference>
<evidence type="ECO:0000313" key="3">
    <source>
        <dbReference type="Proteomes" id="UP000033393"/>
    </source>
</evidence>
<feature type="region of interest" description="Disordered" evidence="1">
    <location>
        <begin position="40"/>
        <end position="62"/>
    </location>
</feature>
<proteinExistence type="predicted"/>
<evidence type="ECO:0000256" key="1">
    <source>
        <dbReference type="SAM" id="MobiDB-lite"/>
    </source>
</evidence>
<feature type="compositionally biased region" description="Basic and acidic residues" evidence="1">
    <location>
        <begin position="41"/>
        <end position="55"/>
    </location>
</feature>
<gene>
    <name evidence="2" type="ORF">UK23_41590</name>
</gene>
<evidence type="ECO:0008006" key="4">
    <source>
        <dbReference type="Google" id="ProtNLM"/>
    </source>
</evidence>
<protein>
    <recommendedName>
        <fullName evidence="4">Agenet domain-containing protein</fullName>
    </recommendedName>
</protein>
<keyword evidence="3" id="KW-1185">Reference proteome</keyword>
<comment type="caution">
    <text evidence="2">The sequence shown here is derived from an EMBL/GenBank/DDBJ whole genome shotgun (WGS) entry which is preliminary data.</text>
</comment>
<evidence type="ECO:0000313" key="2">
    <source>
        <dbReference type="EMBL" id="KJK37725.1"/>
    </source>
</evidence>
<organism evidence="2 3">
    <name type="scientific">Lentzea aerocolonigenes</name>
    <name type="common">Lechevalieria aerocolonigenes</name>
    <name type="synonym">Saccharothrix aerocolonigenes</name>
    <dbReference type="NCBI Taxonomy" id="68170"/>
    <lineage>
        <taxon>Bacteria</taxon>
        <taxon>Bacillati</taxon>
        <taxon>Actinomycetota</taxon>
        <taxon>Actinomycetes</taxon>
        <taxon>Pseudonocardiales</taxon>
        <taxon>Pseudonocardiaceae</taxon>
        <taxon>Lentzea</taxon>
    </lineage>
</organism>